<dbReference type="OrthoDB" id="9904at2157"/>
<dbReference type="InterPro" id="IPR044270">
    <property type="entry name" value="AIP_synthase"/>
</dbReference>
<dbReference type="InterPro" id="IPR048254">
    <property type="entry name" value="CDP_ALCOHOL_P_TRANSF_CS"/>
</dbReference>
<keyword evidence="2" id="KW-1133">Transmembrane helix</keyword>
<keyword evidence="2" id="KW-1208">Phospholipid metabolism</keyword>
<dbReference type="STRING" id="644295.Metev_0505"/>
<feature type="transmembrane region" description="Helical" evidence="2">
    <location>
        <begin position="88"/>
        <end position="110"/>
    </location>
</feature>
<evidence type="ECO:0000256" key="1">
    <source>
        <dbReference type="ARBA" id="ARBA00022679"/>
    </source>
</evidence>
<dbReference type="Gene3D" id="1.20.120.1760">
    <property type="match status" value="1"/>
</dbReference>
<feature type="binding site" evidence="2">
    <location>
        <position position="64"/>
    </location>
    <ligand>
        <name>Mg(2+)</name>
        <dbReference type="ChEBI" id="CHEBI:18420"/>
        <label>1</label>
    </ligand>
</feature>
<dbReference type="Proteomes" id="UP000000391">
    <property type="component" value="Chromosome"/>
</dbReference>
<comment type="function">
    <text evidence="2">Catalyzes the formation of archaetidylinositol phosphate (AIP) from CDP-archaeol (CDP-ArOH or CDP-2,3-bis-(O-phytanyl)-sn-glycerol) and 1L-myo-inositol 1-phosphate (IP or 1D-myo-inositol 3-phosphate). AIP is a precursor of archaetidyl-myo-inositol (AI), an ether-type inositol phospholipid ubiquitously distributed in archaea membranes and essential for glycolipid biosynthesis in archaea.</text>
</comment>
<keyword evidence="2" id="KW-0479">Metal-binding</keyword>
<feature type="active site" description="Proton acceptor" evidence="2">
    <location>
        <position position="86"/>
    </location>
</feature>
<dbReference type="EC" id="2.7.8.39" evidence="2"/>
<feature type="binding site" evidence="2">
    <location>
        <position position="61"/>
    </location>
    <ligand>
        <name>Mg(2+)</name>
        <dbReference type="ChEBI" id="CHEBI:18420"/>
        <label>2</label>
    </ligand>
</feature>
<comment type="catalytic activity">
    <reaction evidence="2">
        <text>CDP-2,3-bis-O-(phytanyl)-sn-glycerol + 1D-myo-inositol 3-phosphate = saturated 1-archaetidyl-1D-myo-inositol 3-phosphate + CMP + H(+)</text>
        <dbReference type="Rhea" id="RHEA:36823"/>
        <dbReference type="ChEBI" id="CHEBI:15378"/>
        <dbReference type="ChEBI" id="CHEBI:58401"/>
        <dbReference type="ChEBI" id="CHEBI:60377"/>
        <dbReference type="ChEBI" id="CHEBI:74004"/>
        <dbReference type="ChEBI" id="CHEBI:74006"/>
        <dbReference type="EC" id="2.7.8.39"/>
    </reaction>
</comment>
<dbReference type="GO" id="GO:0005886">
    <property type="term" value="C:plasma membrane"/>
    <property type="evidence" value="ECO:0007669"/>
    <property type="project" value="UniProtKB-SubCell"/>
</dbReference>
<evidence type="ECO:0000256" key="2">
    <source>
        <dbReference type="HAMAP-Rule" id="MF_02242"/>
    </source>
</evidence>
<dbReference type="AlphaFoldDB" id="D7E876"/>
<feature type="transmembrane region" description="Helical" evidence="2">
    <location>
        <begin position="156"/>
        <end position="183"/>
    </location>
</feature>
<keyword evidence="2" id="KW-0460">Magnesium</keyword>
<protein>
    <recommendedName>
        <fullName evidence="2">Archaetidylinositol phosphate synthase</fullName>
        <shortName evidence="2">AIP synthase</shortName>
        <ecNumber evidence="2">2.7.8.39</ecNumber>
    </recommendedName>
</protein>
<feature type="binding site" evidence="2">
    <location>
        <position position="82"/>
    </location>
    <ligand>
        <name>Mg(2+)</name>
        <dbReference type="ChEBI" id="CHEBI:18420"/>
        <label>1</label>
    </ligand>
</feature>
<dbReference type="GO" id="GO:0016780">
    <property type="term" value="F:phosphotransferase activity, for other substituted phosphate groups"/>
    <property type="evidence" value="ECO:0007669"/>
    <property type="project" value="UniProtKB-UniRule"/>
</dbReference>
<accession>D7E876</accession>
<dbReference type="HOGENOM" id="CLU_080384_1_2_2"/>
<keyword evidence="2" id="KW-0444">Lipid biosynthesis</keyword>
<comment type="pathway">
    <text evidence="2">Lipid metabolism; phospholipid metabolism.</text>
</comment>
<dbReference type="HAMAP" id="MF_02242">
    <property type="entry name" value="AIP_synthase"/>
    <property type="match status" value="1"/>
</dbReference>
<keyword evidence="2" id="KW-0464">Manganese</keyword>
<comment type="cofactor">
    <cofactor evidence="2">
        <name>Mn(2+)</name>
        <dbReference type="ChEBI" id="CHEBI:29035"/>
    </cofactor>
    <cofactor evidence="2">
        <name>Mg(2+)</name>
        <dbReference type="ChEBI" id="CHEBI:18420"/>
    </cofactor>
    <text evidence="2">Binds 2 Mg(2+) or Mn(2+) ions per subunit.</text>
</comment>
<organism evidence="4 5">
    <name type="scientific">Methanohalobium evestigatum (strain ATCC BAA-1072 / DSM 3721 / NBRC 107634 / OCM 161 / Z-7303)</name>
    <dbReference type="NCBI Taxonomy" id="644295"/>
    <lineage>
        <taxon>Archaea</taxon>
        <taxon>Methanobacteriati</taxon>
        <taxon>Methanobacteriota</taxon>
        <taxon>Stenosarchaea group</taxon>
        <taxon>Methanomicrobia</taxon>
        <taxon>Methanosarcinales</taxon>
        <taxon>Methanosarcinaceae</taxon>
        <taxon>Methanohalobium</taxon>
    </lineage>
</organism>
<feature type="transmembrane region" description="Helical" evidence="2">
    <location>
        <begin position="20"/>
        <end position="42"/>
    </location>
</feature>
<feature type="binding site" evidence="2">
    <location>
        <position position="82"/>
    </location>
    <ligand>
        <name>Mg(2+)</name>
        <dbReference type="ChEBI" id="CHEBI:18420"/>
        <label>2</label>
    </ligand>
</feature>
<keyword evidence="2" id="KW-0812">Transmembrane</keyword>
<evidence type="ECO:0000313" key="5">
    <source>
        <dbReference type="Proteomes" id="UP000000391"/>
    </source>
</evidence>
<feature type="transmembrane region" description="Helical" evidence="2">
    <location>
        <begin position="116"/>
        <end position="135"/>
    </location>
</feature>
<sequence>MLNHIKNKIRNSFKPIAKSLPFSPNLLTVIGLGISIIAAVMFGTGRVFIGGILILLNGFFDILDGAVARENGWMTPFGGLLDSVCDRYADAIIFIGIIYGAIVGSISDPVLLNIPLWLWCIIALISSYIVSYTRARAEAAGGKGMNIGIAERPERMIILTAGAFVGLLAPAIAVIVILTHITIAQRLLHARNTL</sequence>
<evidence type="ECO:0000313" key="4">
    <source>
        <dbReference type="EMBL" id="ADI73418.1"/>
    </source>
</evidence>
<name>D7E876_METEZ</name>
<evidence type="ECO:0000256" key="3">
    <source>
        <dbReference type="RuleBase" id="RU003750"/>
    </source>
</evidence>
<dbReference type="Pfam" id="PF01066">
    <property type="entry name" value="CDP-OH_P_transf"/>
    <property type="match status" value="1"/>
</dbReference>
<dbReference type="PROSITE" id="PS00379">
    <property type="entry name" value="CDP_ALCOHOL_P_TRANSF"/>
    <property type="match status" value="1"/>
</dbReference>
<dbReference type="EMBL" id="CP002069">
    <property type="protein sequence ID" value="ADI73418.1"/>
    <property type="molecule type" value="Genomic_DNA"/>
</dbReference>
<dbReference type="KEGG" id="mev:Metev_0505"/>
<dbReference type="InterPro" id="IPR043130">
    <property type="entry name" value="CDP-OH_PTrfase_TM_dom"/>
</dbReference>
<dbReference type="UniPathway" id="UPA00085"/>
<feature type="transmembrane region" description="Helical" evidence="2">
    <location>
        <begin position="48"/>
        <end position="67"/>
    </location>
</feature>
<keyword evidence="2" id="KW-0443">Lipid metabolism</keyword>
<keyword evidence="5" id="KW-1185">Reference proteome</keyword>
<proteinExistence type="inferred from homology"/>
<comment type="subcellular location">
    <subcellularLocation>
        <location evidence="2">Cell membrane</location>
        <topology evidence="2">Multi-pass membrane protein</topology>
    </subcellularLocation>
</comment>
<dbReference type="InterPro" id="IPR000462">
    <property type="entry name" value="CDP-OH_P_trans"/>
</dbReference>
<feature type="binding site" evidence="2">
    <location>
        <position position="86"/>
    </location>
    <ligand>
        <name>Mg(2+)</name>
        <dbReference type="ChEBI" id="CHEBI:18420"/>
        <label>2</label>
    </ligand>
</feature>
<dbReference type="GO" id="GO:0000287">
    <property type="term" value="F:magnesium ion binding"/>
    <property type="evidence" value="ECO:0007669"/>
    <property type="project" value="UniProtKB-UniRule"/>
</dbReference>
<keyword evidence="1 2" id="KW-0808">Transferase</keyword>
<gene>
    <name evidence="4" type="ordered locus">Metev_0505</name>
</gene>
<comment type="similarity">
    <text evidence="2 3">Belongs to the CDP-alcohol phosphatidyltransferase class-I family.</text>
</comment>
<reference evidence="4 5" key="1">
    <citation type="submission" date="2010-06" db="EMBL/GenBank/DDBJ databases">
        <title>Complete sequence chromosome of Methanohalobium evestigatum Z-7303.</title>
        <authorList>
            <consortium name="US DOE Joint Genome Institute"/>
            <person name="Lucas S."/>
            <person name="Copeland A."/>
            <person name="Lapidus A."/>
            <person name="Cheng J.-F."/>
            <person name="Bruce D."/>
            <person name="Goodwin L."/>
            <person name="Pitluck S."/>
            <person name="Saunders E."/>
            <person name="Detter J.C."/>
            <person name="Han C."/>
            <person name="Tapia R."/>
            <person name="Land M."/>
            <person name="Hauser L."/>
            <person name="Kyrpides N."/>
            <person name="Mikhailova N."/>
            <person name="Sieprawska-Lupa M."/>
            <person name="Whitman W.B."/>
            <person name="Anderson I."/>
            <person name="Woyke T."/>
        </authorList>
    </citation>
    <scope>NUCLEOTIDE SEQUENCE [LARGE SCALE GENOMIC DNA]</scope>
    <source>
        <strain evidence="5">ATCC BAA-1072 / DSM 3721 / NBRC 107634 / OCM 161 / Z-7303</strain>
    </source>
</reference>
<keyword evidence="2" id="KW-0472">Membrane</keyword>
<dbReference type="GO" id="GO:0008654">
    <property type="term" value="P:phospholipid biosynthetic process"/>
    <property type="evidence" value="ECO:0007669"/>
    <property type="project" value="UniProtKB-UniRule"/>
</dbReference>
<keyword evidence="2" id="KW-1003">Cell membrane</keyword>
<feature type="binding site" evidence="2">
    <location>
        <position position="61"/>
    </location>
    <ligand>
        <name>Mg(2+)</name>
        <dbReference type="ChEBI" id="CHEBI:18420"/>
        <label>1</label>
    </ligand>
</feature>